<sequence>MSCTLTDEDADPGFSASCLTTAELQQHWRAVKQEFRSIKLLFDIPSARINDQMFSKYVVYRIVIIQSGTYDCKRVAVERRYTDFLHLHQELLLDFNEEMEDMVMPRKRVTGNFCEEIISERRVALRDYLTQIYSIRCVRRSQAIQAFFTQQELKEAYDLLRGGRFSRALEGLQKVLVLQEKLSSHDSTLVIPTLCAILVCQRDLEDFNAAFQTGRRALPTVRRYELRRYQGPLLEALVDLGYSLELPVAQLQEELTRVRDSPHSPVSLISLKELVVQEFV</sequence>
<dbReference type="PROSITE" id="PS50195">
    <property type="entry name" value="PX"/>
    <property type="match status" value="1"/>
</dbReference>
<dbReference type="AlphaFoldDB" id="A0A5A9PPI4"/>
<dbReference type="SUPFAM" id="SSF64268">
    <property type="entry name" value="PX domain"/>
    <property type="match status" value="1"/>
</dbReference>
<dbReference type="GO" id="GO:0015031">
    <property type="term" value="P:protein transport"/>
    <property type="evidence" value="ECO:0007669"/>
    <property type="project" value="UniProtKB-KW"/>
</dbReference>
<proteinExistence type="predicted"/>
<dbReference type="GO" id="GO:0031901">
    <property type="term" value="C:early endosome membrane"/>
    <property type="evidence" value="ECO:0007669"/>
    <property type="project" value="UniProtKB-SubCell"/>
</dbReference>
<evidence type="ECO:0000256" key="3">
    <source>
        <dbReference type="ARBA" id="ARBA00022753"/>
    </source>
</evidence>
<keyword evidence="3" id="KW-0967">Endosome</keyword>
<evidence type="ECO:0000256" key="4">
    <source>
        <dbReference type="ARBA" id="ARBA00022927"/>
    </source>
</evidence>
<dbReference type="Gene3D" id="3.30.1520.10">
    <property type="entry name" value="Phox-like domain"/>
    <property type="match status" value="1"/>
</dbReference>
<evidence type="ECO:0000256" key="2">
    <source>
        <dbReference type="ARBA" id="ARBA00022448"/>
    </source>
</evidence>
<dbReference type="Proteomes" id="UP000324632">
    <property type="component" value="Chromosome 2"/>
</dbReference>
<dbReference type="EMBL" id="SOYY01000002">
    <property type="protein sequence ID" value="KAA0724070.1"/>
    <property type="molecule type" value="Genomic_DNA"/>
</dbReference>
<dbReference type="SMART" id="SM00312">
    <property type="entry name" value="PX"/>
    <property type="match status" value="1"/>
</dbReference>
<keyword evidence="5" id="KW-0446">Lipid-binding</keyword>
<evidence type="ECO:0000313" key="8">
    <source>
        <dbReference type="EMBL" id="KAA0724070.1"/>
    </source>
</evidence>
<name>A0A5A9PPI4_9TELE</name>
<evidence type="ECO:0000256" key="6">
    <source>
        <dbReference type="ARBA" id="ARBA00023136"/>
    </source>
</evidence>
<keyword evidence="6" id="KW-0472">Membrane</keyword>
<dbReference type="InterPro" id="IPR039937">
    <property type="entry name" value="SNX20/SNX21"/>
</dbReference>
<reference evidence="8 9" key="1">
    <citation type="journal article" date="2019" name="Mol. Ecol. Resour.">
        <title>Chromosome-level genome assembly of Triplophysa tibetana, a fish adapted to the harsh high-altitude environment of the Tibetan Plateau.</title>
        <authorList>
            <person name="Yang X."/>
            <person name="Liu H."/>
            <person name="Ma Z."/>
            <person name="Zou Y."/>
            <person name="Zou M."/>
            <person name="Mao Y."/>
            <person name="Li X."/>
            <person name="Wang H."/>
            <person name="Chen T."/>
            <person name="Wang W."/>
            <person name="Yang R."/>
        </authorList>
    </citation>
    <scope>NUCLEOTIDE SEQUENCE [LARGE SCALE GENOMIC DNA]</scope>
    <source>
        <strain evidence="8">TTIB1903HZAU</strain>
        <tissue evidence="8">Muscle</tissue>
    </source>
</reference>
<dbReference type="InterPro" id="IPR036871">
    <property type="entry name" value="PX_dom_sf"/>
</dbReference>
<evidence type="ECO:0000259" key="7">
    <source>
        <dbReference type="PROSITE" id="PS50195"/>
    </source>
</evidence>
<protein>
    <submittedName>
        <fullName evidence="8">Sorting nexin-20</fullName>
    </submittedName>
</protein>
<dbReference type="PANTHER" id="PTHR20939">
    <property type="entry name" value="SORTING NEXIN 20, 21"/>
    <property type="match status" value="1"/>
</dbReference>
<comment type="subcellular location">
    <subcellularLocation>
        <location evidence="1">Early endosome membrane</location>
        <topology evidence="1">Peripheral membrane protein</topology>
        <orientation evidence="1">Cytoplasmic side</orientation>
    </subcellularLocation>
</comment>
<organism evidence="8 9">
    <name type="scientific">Triplophysa tibetana</name>
    <dbReference type="NCBI Taxonomy" id="1572043"/>
    <lineage>
        <taxon>Eukaryota</taxon>
        <taxon>Metazoa</taxon>
        <taxon>Chordata</taxon>
        <taxon>Craniata</taxon>
        <taxon>Vertebrata</taxon>
        <taxon>Euteleostomi</taxon>
        <taxon>Actinopterygii</taxon>
        <taxon>Neopterygii</taxon>
        <taxon>Teleostei</taxon>
        <taxon>Ostariophysi</taxon>
        <taxon>Cypriniformes</taxon>
        <taxon>Nemacheilidae</taxon>
        <taxon>Triplophysa</taxon>
    </lineage>
</organism>
<feature type="domain" description="PX" evidence="7">
    <location>
        <begin position="38"/>
        <end position="155"/>
    </location>
</feature>
<evidence type="ECO:0000256" key="5">
    <source>
        <dbReference type="ARBA" id="ARBA00023121"/>
    </source>
</evidence>
<dbReference type="PANTHER" id="PTHR20939:SF1">
    <property type="entry name" value="SORTING NEXIN-20"/>
    <property type="match status" value="1"/>
</dbReference>
<dbReference type="GO" id="GO:1901981">
    <property type="term" value="F:phosphatidylinositol phosphate binding"/>
    <property type="evidence" value="ECO:0007669"/>
    <property type="project" value="TreeGrafter"/>
</dbReference>
<keyword evidence="4" id="KW-0653">Protein transport</keyword>
<comment type="caution">
    <text evidence="8">The sequence shown here is derived from an EMBL/GenBank/DDBJ whole genome shotgun (WGS) entry which is preliminary data.</text>
</comment>
<evidence type="ECO:0000256" key="1">
    <source>
        <dbReference type="ARBA" id="ARBA00004469"/>
    </source>
</evidence>
<keyword evidence="2" id="KW-0813">Transport</keyword>
<gene>
    <name evidence="8" type="ORF">E1301_Tti018493</name>
</gene>
<accession>A0A5A9PPI4</accession>
<dbReference type="Pfam" id="PF00787">
    <property type="entry name" value="PX"/>
    <property type="match status" value="1"/>
</dbReference>
<evidence type="ECO:0000313" key="9">
    <source>
        <dbReference type="Proteomes" id="UP000324632"/>
    </source>
</evidence>
<dbReference type="InterPro" id="IPR001683">
    <property type="entry name" value="PX_dom"/>
</dbReference>
<keyword evidence="9" id="KW-1185">Reference proteome</keyword>